<gene>
    <name evidence="2" type="primary">LOC112493929</name>
</gene>
<dbReference type="RefSeq" id="XP_024937859.1">
    <property type="nucleotide sequence ID" value="XM_025082091.1"/>
</dbReference>
<dbReference type="Proteomes" id="UP000694920">
    <property type="component" value="Unplaced"/>
</dbReference>
<dbReference type="AlphaFoldDB" id="A0AAJ7RC11"/>
<proteinExistence type="predicted"/>
<name>A0AAJ7RC11_CEPCN</name>
<evidence type="ECO:0000313" key="2">
    <source>
        <dbReference type="RefSeq" id="XP_024937859.1"/>
    </source>
</evidence>
<sequence length="110" mass="12481">MAHLISSNAQVYLPHALASAFIRHLQFRNPFARLLKLKPSLQISAKYALRVEILKEGKLSDIGLDDVPDSSDDEEMILWMRGTLADSSPRFETTYANEYDDNGRLTDSLR</sequence>
<dbReference type="KEGG" id="ccin:112493929"/>
<evidence type="ECO:0000313" key="1">
    <source>
        <dbReference type="Proteomes" id="UP000694920"/>
    </source>
</evidence>
<protein>
    <submittedName>
        <fullName evidence="2">Uncharacterized protein LOC112493929</fullName>
    </submittedName>
</protein>
<dbReference type="GeneID" id="112493929"/>
<accession>A0AAJ7RC11</accession>
<keyword evidence="1" id="KW-1185">Reference proteome</keyword>
<reference evidence="2" key="1">
    <citation type="submission" date="2025-08" db="UniProtKB">
        <authorList>
            <consortium name="RefSeq"/>
        </authorList>
    </citation>
    <scope>IDENTIFICATION</scope>
</reference>
<organism evidence="1 2">
    <name type="scientific">Cephus cinctus</name>
    <name type="common">Wheat stem sawfly</name>
    <dbReference type="NCBI Taxonomy" id="211228"/>
    <lineage>
        <taxon>Eukaryota</taxon>
        <taxon>Metazoa</taxon>
        <taxon>Ecdysozoa</taxon>
        <taxon>Arthropoda</taxon>
        <taxon>Hexapoda</taxon>
        <taxon>Insecta</taxon>
        <taxon>Pterygota</taxon>
        <taxon>Neoptera</taxon>
        <taxon>Endopterygota</taxon>
        <taxon>Hymenoptera</taxon>
        <taxon>Cephoidea</taxon>
        <taxon>Cephidae</taxon>
        <taxon>Cephus</taxon>
    </lineage>
</organism>